<dbReference type="GO" id="GO:0042974">
    <property type="term" value="F:nuclear retinoic acid receptor binding"/>
    <property type="evidence" value="ECO:0007669"/>
    <property type="project" value="InterPro"/>
</dbReference>
<keyword evidence="1" id="KW-0175">Coiled coil</keyword>
<organism evidence="3 4">
    <name type="scientific">Vulpes vulpes</name>
    <name type="common">Red fox</name>
    <dbReference type="NCBI Taxonomy" id="9627"/>
    <lineage>
        <taxon>Eukaryota</taxon>
        <taxon>Metazoa</taxon>
        <taxon>Chordata</taxon>
        <taxon>Craniata</taxon>
        <taxon>Vertebrata</taxon>
        <taxon>Euteleostomi</taxon>
        <taxon>Mammalia</taxon>
        <taxon>Eutheria</taxon>
        <taxon>Laurasiatheria</taxon>
        <taxon>Carnivora</taxon>
        <taxon>Caniformia</taxon>
        <taxon>Canidae</taxon>
        <taxon>Vulpes</taxon>
    </lineage>
</organism>
<sequence length="229" mass="26383">MASTFKKVTQERNDKNHSQGGSNKTSYLKNDAEFKKIFGLTKDLRVCLTRIPDNLGSGEGFDSFSKSDTYKETELIVKEEKKKQGFDKKRKAKTVKKMDHTKKRKTESVYNTAVNGGNNVTMSQLVSSILPASDVSHHNILTGHNKTREEKRTEVEHYTPENQEKGTLSSNAAFEQSHSFNKNYTEDIFPIMPPELEETIRDEKIRRLKQVLREKEAALEEMRKKMHQK</sequence>
<dbReference type="GeneID" id="112918290"/>
<dbReference type="Pfam" id="PF15741">
    <property type="entry name" value="LRIF1"/>
    <property type="match status" value="1"/>
</dbReference>
<evidence type="ECO:0000256" key="1">
    <source>
        <dbReference type="SAM" id="Coils"/>
    </source>
</evidence>
<feature type="region of interest" description="Disordered" evidence="2">
    <location>
        <begin position="147"/>
        <end position="170"/>
    </location>
</feature>
<dbReference type="InterPro" id="IPR026191">
    <property type="entry name" value="LRIF1"/>
</dbReference>
<feature type="compositionally biased region" description="Basic and acidic residues" evidence="2">
    <location>
        <begin position="8"/>
        <end position="17"/>
    </location>
</feature>
<feature type="region of interest" description="Disordered" evidence="2">
    <location>
        <begin position="1"/>
        <end position="26"/>
    </location>
</feature>
<dbReference type="CTD" id="55791"/>
<dbReference type="Proteomes" id="UP001652641">
    <property type="component" value="Chromosome 3"/>
</dbReference>
<protein>
    <submittedName>
        <fullName evidence="4">Ligand-dependent nuclear receptor-interacting factor 1 isoform X2</fullName>
    </submittedName>
</protein>
<evidence type="ECO:0000313" key="3">
    <source>
        <dbReference type="Proteomes" id="UP001652641"/>
    </source>
</evidence>
<keyword evidence="3" id="KW-1185">Reference proteome</keyword>
<dbReference type="PANTHER" id="PTHR16131:SF2">
    <property type="entry name" value="LIGAND-DEPENDENT NUCLEAR RECEPTOR-INTERACTING FACTOR 1"/>
    <property type="match status" value="1"/>
</dbReference>
<dbReference type="AlphaFoldDB" id="A0A3Q7SAZ2"/>
<keyword evidence="4" id="KW-0675">Receptor</keyword>
<feature type="coiled-coil region" evidence="1">
    <location>
        <begin position="201"/>
        <end position="229"/>
    </location>
</feature>
<reference evidence="4" key="2">
    <citation type="submission" date="2025-08" db="UniProtKB">
        <authorList>
            <consortium name="RefSeq"/>
        </authorList>
    </citation>
    <scope>IDENTIFICATION</scope>
    <source>
        <tissue evidence="4">Cell line</tissue>
    </source>
</reference>
<reference key="1">
    <citation type="submission" date="2019-01" db="UniProtKB">
        <authorList>
            <consortium name="RefSeq"/>
        </authorList>
    </citation>
    <scope>IDENTIFICATION</scope>
</reference>
<dbReference type="PANTHER" id="PTHR16131">
    <property type="entry name" value="LIGAND-DEPENDENT NUCLEAR RECEPTOR-INTERACTING FACTOR 1"/>
    <property type="match status" value="1"/>
</dbReference>
<dbReference type="GO" id="GO:0006355">
    <property type="term" value="P:regulation of DNA-templated transcription"/>
    <property type="evidence" value="ECO:0007669"/>
    <property type="project" value="InterPro"/>
</dbReference>
<feature type="compositionally biased region" description="Basic and acidic residues" evidence="2">
    <location>
        <begin position="147"/>
        <end position="164"/>
    </location>
</feature>
<gene>
    <name evidence="4" type="primary">LRIF1</name>
</gene>
<dbReference type="RefSeq" id="XP_025852191.1">
    <property type="nucleotide sequence ID" value="XM_025996406.2"/>
</dbReference>
<evidence type="ECO:0000256" key="2">
    <source>
        <dbReference type="SAM" id="MobiDB-lite"/>
    </source>
</evidence>
<proteinExistence type="predicted"/>
<evidence type="ECO:0000313" key="4">
    <source>
        <dbReference type="RefSeq" id="XP_025852191.1"/>
    </source>
</evidence>
<name>A0A3Q7SAZ2_VULVU</name>
<accession>A0A3Q7SAZ2</accession>